<dbReference type="InterPro" id="IPR000308">
    <property type="entry name" value="14-3-3"/>
</dbReference>
<protein>
    <submittedName>
        <fullName evidence="4">14-3-3 protein, putative</fullName>
    </submittedName>
</protein>
<dbReference type="OrthoDB" id="10260625at2759"/>
<dbReference type="InterPro" id="IPR036815">
    <property type="entry name" value="14-3-3_dom_sf"/>
</dbReference>
<name>A0A0S4JJB7_BODSA</name>
<dbReference type="Gene3D" id="1.20.190.20">
    <property type="entry name" value="14-3-3 domain"/>
    <property type="match status" value="1"/>
</dbReference>
<evidence type="ECO:0000313" key="5">
    <source>
        <dbReference type="Proteomes" id="UP000051952"/>
    </source>
</evidence>
<dbReference type="PIRSF" id="PIRSF000868">
    <property type="entry name" value="14-3-3"/>
    <property type="match status" value="1"/>
</dbReference>
<dbReference type="PRINTS" id="PR00305">
    <property type="entry name" value="1433ZETA"/>
</dbReference>
<sequence>MTDTLKWTNASLLEDLVPKKKGAAEFKLPESFEELVFLAKLAEQAERFDEMVLCMRKVVKLNSELGNEERNLLSVAYKNVIGTRRNAWRIIASIESRETEKGSSENLPLISSLRKQFELELAAVCDDLLGLLDNYLIPAAQGGEAKVFYLKMKGDYHRYYAETAAGDTQKQAALDAYDKASQVANSSLPPTHPVRLGLVLNFSVFYYEIMKEHEKGFQLARQAYDEAVSELETLDDEAYRESNLIVQLLRDNLNLWTDEQQ</sequence>
<feature type="site" description="Interaction with phosphoserine on interacting protein" evidence="2">
    <location>
        <position position="158"/>
    </location>
</feature>
<dbReference type="EMBL" id="CYKH01001784">
    <property type="protein sequence ID" value="CUG90017.1"/>
    <property type="molecule type" value="Genomic_DNA"/>
</dbReference>
<dbReference type="PROSITE" id="PS00796">
    <property type="entry name" value="1433_1"/>
    <property type="match status" value="1"/>
</dbReference>
<keyword evidence="5" id="KW-1185">Reference proteome</keyword>
<dbReference type="AlphaFoldDB" id="A0A0S4JJB7"/>
<evidence type="ECO:0000256" key="2">
    <source>
        <dbReference type="PIRSR" id="PIRSR000868-1"/>
    </source>
</evidence>
<dbReference type="SMART" id="SM00101">
    <property type="entry name" value="14_3_3"/>
    <property type="match status" value="1"/>
</dbReference>
<dbReference type="SUPFAM" id="SSF48445">
    <property type="entry name" value="14-3-3 protein"/>
    <property type="match status" value="1"/>
</dbReference>
<dbReference type="CDD" id="cd08774">
    <property type="entry name" value="14-3-3"/>
    <property type="match status" value="1"/>
</dbReference>
<dbReference type="VEuPathDB" id="TriTrypDB:BSAL_24585"/>
<evidence type="ECO:0000256" key="1">
    <source>
        <dbReference type="ARBA" id="ARBA00006141"/>
    </source>
</evidence>
<dbReference type="InterPro" id="IPR023410">
    <property type="entry name" value="14-3-3_domain"/>
</dbReference>
<evidence type="ECO:0000259" key="3">
    <source>
        <dbReference type="SMART" id="SM00101"/>
    </source>
</evidence>
<dbReference type="FunFam" id="1.20.190.20:FF:000001">
    <property type="entry name" value="14-3-3 gamma 1"/>
    <property type="match status" value="1"/>
</dbReference>
<dbReference type="Pfam" id="PF00244">
    <property type="entry name" value="14-3-3"/>
    <property type="match status" value="1"/>
</dbReference>
<organism evidence="4 5">
    <name type="scientific">Bodo saltans</name>
    <name type="common">Flagellated protozoan</name>
    <dbReference type="NCBI Taxonomy" id="75058"/>
    <lineage>
        <taxon>Eukaryota</taxon>
        <taxon>Discoba</taxon>
        <taxon>Euglenozoa</taxon>
        <taxon>Kinetoplastea</taxon>
        <taxon>Metakinetoplastina</taxon>
        <taxon>Eubodonida</taxon>
        <taxon>Bodonidae</taxon>
        <taxon>Bodo</taxon>
    </lineage>
</organism>
<evidence type="ECO:0000313" key="4">
    <source>
        <dbReference type="EMBL" id="CUG90017.1"/>
    </source>
</evidence>
<reference evidence="5" key="1">
    <citation type="submission" date="2015-09" db="EMBL/GenBank/DDBJ databases">
        <authorList>
            <consortium name="Pathogen Informatics"/>
        </authorList>
    </citation>
    <scope>NUCLEOTIDE SEQUENCE [LARGE SCALE GENOMIC DNA]</scope>
    <source>
        <strain evidence="5">Lake Konstanz</strain>
    </source>
</reference>
<dbReference type="OMA" id="SKGTDKH"/>
<dbReference type="PANTHER" id="PTHR18860">
    <property type="entry name" value="14-3-3 PROTEIN"/>
    <property type="match status" value="1"/>
</dbReference>
<comment type="similarity">
    <text evidence="1">Belongs to the 14-3-3 family.</text>
</comment>
<feature type="domain" description="14-3-3" evidence="3">
    <location>
        <begin position="33"/>
        <end position="261"/>
    </location>
</feature>
<dbReference type="Proteomes" id="UP000051952">
    <property type="component" value="Unassembled WGS sequence"/>
</dbReference>
<accession>A0A0S4JJB7</accession>
<feature type="site" description="Interaction with phosphoserine on interacting protein" evidence="2">
    <location>
        <position position="85"/>
    </location>
</feature>
<proteinExistence type="inferred from homology"/>
<gene>
    <name evidence="4" type="ORF">BSAL_24585</name>
</gene>
<dbReference type="InterPro" id="IPR023409">
    <property type="entry name" value="14-3-3_CS"/>
</dbReference>